<dbReference type="Proteomes" id="UP000614216">
    <property type="component" value="Unassembled WGS sequence"/>
</dbReference>
<dbReference type="Pfam" id="PF13091">
    <property type="entry name" value="PLDc_2"/>
    <property type="match status" value="1"/>
</dbReference>
<keyword evidence="3" id="KW-1185">Reference proteome</keyword>
<dbReference type="SUPFAM" id="SSF56024">
    <property type="entry name" value="Phospholipase D/nuclease"/>
    <property type="match status" value="1"/>
</dbReference>
<evidence type="ECO:0000313" key="2">
    <source>
        <dbReference type="EMBL" id="MBL6445024.1"/>
    </source>
</evidence>
<accession>A0A937KAW0</accession>
<gene>
    <name evidence="2" type="ORF">JMN32_01805</name>
</gene>
<protein>
    <recommendedName>
        <fullName evidence="1">PLD phosphodiesterase domain-containing protein</fullName>
    </recommendedName>
</protein>
<feature type="domain" description="PLD phosphodiesterase" evidence="1">
    <location>
        <begin position="95"/>
        <end position="121"/>
    </location>
</feature>
<dbReference type="Gene3D" id="3.30.870.10">
    <property type="entry name" value="Endonuclease Chain A"/>
    <property type="match status" value="1"/>
</dbReference>
<dbReference type="PROSITE" id="PS50035">
    <property type="entry name" value="PLD"/>
    <property type="match status" value="1"/>
</dbReference>
<dbReference type="InterPro" id="IPR025202">
    <property type="entry name" value="PLD-like_dom"/>
</dbReference>
<comment type="caution">
    <text evidence="2">The sequence shown here is derived from an EMBL/GenBank/DDBJ whole genome shotgun (WGS) entry which is preliminary data.</text>
</comment>
<dbReference type="GO" id="GO:0003824">
    <property type="term" value="F:catalytic activity"/>
    <property type="evidence" value="ECO:0007669"/>
    <property type="project" value="InterPro"/>
</dbReference>
<dbReference type="GO" id="GO:0006793">
    <property type="term" value="P:phosphorus metabolic process"/>
    <property type="evidence" value="ECO:0007669"/>
    <property type="project" value="UniProtKB-ARBA"/>
</dbReference>
<proteinExistence type="predicted"/>
<evidence type="ECO:0000313" key="3">
    <source>
        <dbReference type="Proteomes" id="UP000614216"/>
    </source>
</evidence>
<reference evidence="2" key="1">
    <citation type="submission" date="2021-01" db="EMBL/GenBank/DDBJ databases">
        <title>Fulvivirga kasyanovii gen. nov., sp nov., a novel member of the phylum Bacteroidetes isolated from seawater in a mussel farm.</title>
        <authorList>
            <person name="Zhao L.-H."/>
            <person name="Wang Z.-J."/>
        </authorList>
    </citation>
    <scope>NUCLEOTIDE SEQUENCE</scope>
    <source>
        <strain evidence="2">29W222</strain>
    </source>
</reference>
<evidence type="ECO:0000259" key="1">
    <source>
        <dbReference type="PROSITE" id="PS50035"/>
    </source>
</evidence>
<organism evidence="2 3">
    <name type="scientific">Fulvivirga marina</name>
    <dbReference type="NCBI Taxonomy" id="2494733"/>
    <lineage>
        <taxon>Bacteria</taxon>
        <taxon>Pseudomonadati</taxon>
        <taxon>Bacteroidota</taxon>
        <taxon>Cytophagia</taxon>
        <taxon>Cytophagales</taxon>
        <taxon>Fulvivirgaceae</taxon>
        <taxon>Fulvivirga</taxon>
    </lineage>
</organism>
<dbReference type="EMBL" id="JAEUGD010000004">
    <property type="protein sequence ID" value="MBL6445024.1"/>
    <property type="molecule type" value="Genomic_DNA"/>
</dbReference>
<dbReference type="AlphaFoldDB" id="A0A937KAW0"/>
<dbReference type="InterPro" id="IPR001736">
    <property type="entry name" value="PLipase_D/transphosphatidylase"/>
</dbReference>
<sequence>MIGNNHYSIWGIKDSGEDITPEILDILNNANSFIIVGGYNFTFKTAGYTFFSILLAKVRQGVPVLMVIPPNLTGYHNNQPAIINFCLTNGIGLILNGNNHSKWLMTENDLYYGSSNFTDTSWRHRVEVITIHRHRYIFGSWKRRTLLDFRLFIQREINKVNRRPTMTAIPGLIANTIATWNSINPMILRLNPSIEKVISSLKNYNQVELLLNNIIENWFMVYNPDNFNIVYDLNFSILESISQLCDYAYQNIFNETIENKEISDEQIINSYNEYHRNFQVTMTNSIKKLEEIDSVFKQENNFQLFEKNIALINEVESRIKRSNNN</sequence>
<dbReference type="RefSeq" id="WP_202854570.1">
    <property type="nucleotide sequence ID" value="NZ_JAEUGD010000004.1"/>
</dbReference>
<name>A0A937KAW0_9BACT</name>
<dbReference type="CDD" id="cd00138">
    <property type="entry name" value="PLDc_SF"/>
    <property type="match status" value="1"/>
</dbReference>